<dbReference type="Proteomes" id="UP000295689">
    <property type="component" value="Unassembled WGS sequence"/>
</dbReference>
<dbReference type="Pfam" id="PF13076">
    <property type="entry name" value="Fur_reg_FbpA"/>
    <property type="match status" value="1"/>
</dbReference>
<dbReference type="InterPro" id="IPR025072">
    <property type="entry name" value="Fur_reg_FbpA"/>
</dbReference>
<reference evidence="1 2" key="1">
    <citation type="journal article" date="2015" name="Stand. Genomic Sci.">
        <title>Genomic Encyclopedia of Bacterial and Archaeal Type Strains, Phase III: the genomes of soil and plant-associated and newly described type strains.</title>
        <authorList>
            <person name="Whitman W.B."/>
            <person name="Woyke T."/>
            <person name="Klenk H.P."/>
            <person name="Zhou Y."/>
            <person name="Lilburn T.G."/>
            <person name="Beck B.J."/>
            <person name="De Vos P."/>
            <person name="Vandamme P."/>
            <person name="Eisen J.A."/>
            <person name="Garrity G."/>
            <person name="Hugenholtz P."/>
            <person name="Kyrpides N.C."/>
        </authorList>
    </citation>
    <scope>NUCLEOTIDE SEQUENCE [LARGE SCALE GENOMIC DNA]</scope>
    <source>
        <strain evidence="1 2">CV53</strain>
    </source>
</reference>
<evidence type="ECO:0000313" key="2">
    <source>
        <dbReference type="Proteomes" id="UP000295689"/>
    </source>
</evidence>
<name>A0A4R2BFY8_9BACI</name>
<accession>A0A4R2BFY8</accession>
<evidence type="ECO:0000313" key="1">
    <source>
        <dbReference type="EMBL" id="TCN25921.1"/>
    </source>
</evidence>
<sequence>MFTEVEKLAEQKKAAHNNLEQLEKDILIEQLISMGIFKSGNSQLFELSVTDLRKEYEQYSKNEQ</sequence>
<organism evidence="1 2">
    <name type="scientific">Mesobacillus foraminis</name>
    <dbReference type="NCBI Taxonomy" id="279826"/>
    <lineage>
        <taxon>Bacteria</taxon>
        <taxon>Bacillati</taxon>
        <taxon>Bacillota</taxon>
        <taxon>Bacilli</taxon>
        <taxon>Bacillales</taxon>
        <taxon>Bacillaceae</taxon>
        <taxon>Mesobacillus</taxon>
    </lineage>
</organism>
<keyword evidence="2" id="KW-1185">Reference proteome</keyword>
<dbReference type="EMBL" id="SLVV01000004">
    <property type="protein sequence ID" value="TCN25921.1"/>
    <property type="molecule type" value="Genomic_DNA"/>
</dbReference>
<proteinExistence type="predicted"/>
<gene>
    <name evidence="1" type="ORF">EV146_10428</name>
</gene>
<protein>
    <submittedName>
        <fullName evidence="1">Fur-regulated basic protein A</fullName>
    </submittedName>
</protein>
<comment type="caution">
    <text evidence="1">The sequence shown here is derived from an EMBL/GenBank/DDBJ whole genome shotgun (WGS) entry which is preliminary data.</text>
</comment>
<dbReference type="AlphaFoldDB" id="A0A4R2BFY8"/>
<dbReference type="RefSeq" id="WP_132003868.1">
    <property type="nucleotide sequence ID" value="NZ_JABUHM010000009.1"/>
</dbReference>